<dbReference type="Gene3D" id="1.20.1280.50">
    <property type="match status" value="1"/>
</dbReference>
<name>A0AAV9VEX0_9PEZI</name>
<organism evidence="2 3">
    <name type="scientific">Orbilia blumenaviensis</name>
    <dbReference type="NCBI Taxonomy" id="1796055"/>
    <lineage>
        <taxon>Eukaryota</taxon>
        <taxon>Fungi</taxon>
        <taxon>Dikarya</taxon>
        <taxon>Ascomycota</taxon>
        <taxon>Pezizomycotina</taxon>
        <taxon>Orbiliomycetes</taxon>
        <taxon>Orbiliales</taxon>
        <taxon>Orbiliaceae</taxon>
        <taxon>Orbilia</taxon>
    </lineage>
</organism>
<sequence>MSARDNSANPYADAYITAAIFHLPTEIHIQILSNLNSFVDQVSASQTCILWNSIIHTPSLLQTRYDTVPEAEGSIPGPKIHKFFDTSNPITCVFTDGVVTSITVKSGASGSPISVASFLNEPLIKHPTSVQKPQPIWDRFRLLLHSVSRGAFTIHQQLSYRIFPCKNPTIQDWIAGIRGQRNAALESQADFAPDPWTQTFCISISGLEPWSLNQTYYWQRIVEPTTRLEDERCHLVVNLEYDHQAM</sequence>
<keyword evidence="3" id="KW-1185">Reference proteome</keyword>
<accession>A0AAV9VEX0</accession>
<reference evidence="2 3" key="1">
    <citation type="submission" date="2019-10" db="EMBL/GenBank/DDBJ databases">
        <authorList>
            <person name="Palmer J.M."/>
        </authorList>
    </citation>
    <scope>NUCLEOTIDE SEQUENCE [LARGE SCALE GENOMIC DNA]</scope>
    <source>
        <strain evidence="2 3">TWF730</strain>
    </source>
</reference>
<dbReference type="Proteomes" id="UP001373714">
    <property type="component" value="Unassembled WGS sequence"/>
</dbReference>
<evidence type="ECO:0000313" key="3">
    <source>
        <dbReference type="Proteomes" id="UP001373714"/>
    </source>
</evidence>
<comment type="caution">
    <text evidence="2">The sequence shown here is derived from an EMBL/GenBank/DDBJ whole genome shotgun (WGS) entry which is preliminary data.</text>
</comment>
<dbReference type="EMBL" id="JAVHNS010000003">
    <property type="protein sequence ID" value="KAK6360103.1"/>
    <property type="molecule type" value="Genomic_DNA"/>
</dbReference>
<dbReference type="InterPro" id="IPR001810">
    <property type="entry name" value="F-box_dom"/>
</dbReference>
<feature type="domain" description="F-box" evidence="1">
    <location>
        <begin position="21"/>
        <end position="63"/>
    </location>
</feature>
<proteinExistence type="predicted"/>
<gene>
    <name evidence="2" type="ORF">TWF730_006257</name>
</gene>
<protein>
    <recommendedName>
        <fullName evidence="1">F-box domain-containing protein</fullName>
    </recommendedName>
</protein>
<dbReference type="AlphaFoldDB" id="A0AAV9VEX0"/>
<evidence type="ECO:0000259" key="1">
    <source>
        <dbReference type="Pfam" id="PF12937"/>
    </source>
</evidence>
<dbReference type="Pfam" id="PF12937">
    <property type="entry name" value="F-box-like"/>
    <property type="match status" value="1"/>
</dbReference>
<evidence type="ECO:0000313" key="2">
    <source>
        <dbReference type="EMBL" id="KAK6360103.1"/>
    </source>
</evidence>
<dbReference type="InterPro" id="IPR036047">
    <property type="entry name" value="F-box-like_dom_sf"/>
</dbReference>
<dbReference type="SUPFAM" id="SSF81383">
    <property type="entry name" value="F-box domain"/>
    <property type="match status" value="1"/>
</dbReference>